<evidence type="ECO:0000256" key="8">
    <source>
        <dbReference type="ARBA" id="ARBA00023235"/>
    </source>
</evidence>
<dbReference type="InterPro" id="IPR046357">
    <property type="entry name" value="PPIase_dom_sf"/>
</dbReference>
<dbReference type="PANTHER" id="PTHR47861">
    <property type="entry name" value="FKBP-TYPE PEPTIDYL-PROLYL CIS-TRANS ISOMERASE SLYD"/>
    <property type="match status" value="1"/>
</dbReference>
<keyword evidence="8 10" id="KW-0413">Isomerase</keyword>
<reference evidence="10" key="1">
    <citation type="submission" date="2018-06" db="EMBL/GenBank/DDBJ databases">
        <authorList>
            <person name="Zhirakovskaya E."/>
        </authorList>
    </citation>
    <scope>NUCLEOTIDE SEQUENCE</scope>
</reference>
<comment type="catalytic activity">
    <reaction evidence="1">
        <text>[protein]-peptidylproline (omega=180) = [protein]-peptidylproline (omega=0)</text>
        <dbReference type="Rhea" id="RHEA:16237"/>
        <dbReference type="Rhea" id="RHEA-COMP:10747"/>
        <dbReference type="Rhea" id="RHEA-COMP:10748"/>
        <dbReference type="ChEBI" id="CHEBI:83833"/>
        <dbReference type="ChEBI" id="CHEBI:83834"/>
        <dbReference type="EC" id="5.2.1.8"/>
    </reaction>
</comment>
<dbReference type="AlphaFoldDB" id="A0A3B0WYK8"/>
<keyword evidence="5" id="KW-0963">Cytoplasm</keyword>
<dbReference type="PANTHER" id="PTHR47861:SF3">
    <property type="entry name" value="FKBP-TYPE PEPTIDYL-PROLYL CIS-TRANS ISOMERASE SLYD"/>
    <property type="match status" value="1"/>
</dbReference>
<comment type="similarity">
    <text evidence="3">Belongs to the FKBP-type PPIase family.</text>
</comment>
<evidence type="ECO:0000256" key="2">
    <source>
        <dbReference type="ARBA" id="ARBA00004496"/>
    </source>
</evidence>
<feature type="domain" description="PPIase FKBP-type" evidence="9">
    <location>
        <begin position="22"/>
        <end position="102"/>
    </location>
</feature>
<accession>A0A3B0WYK8</accession>
<dbReference type="InterPro" id="IPR001179">
    <property type="entry name" value="PPIase_FKBP_dom"/>
</dbReference>
<evidence type="ECO:0000259" key="9">
    <source>
        <dbReference type="PROSITE" id="PS50059"/>
    </source>
</evidence>
<dbReference type="EC" id="5.2.1.8" evidence="4"/>
<evidence type="ECO:0000256" key="1">
    <source>
        <dbReference type="ARBA" id="ARBA00000971"/>
    </source>
</evidence>
<evidence type="ECO:0000256" key="7">
    <source>
        <dbReference type="ARBA" id="ARBA00023186"/>
    </source>
</evidence>
<dbReference type="SUPFAM" id="SSF54534">
    <property type="entry name" value="FKBP-like"/>
    <property type="match status" value="1"/>
</dbReference>
<keyword evidence="6" id="KW-0697">Rotamase</keyword>
<gene>
    <name evidence="10" type="ORF">MNBD_GAMMA07-1082</name>
</gene>
<evidence type="ECO:0000256" key="6">
    <source>
        <dbReference type="ARBA" id="ARBA00023110"/>
    </source>
</evidence>
<dbReference type="PROSITE" id="PS50059">
    <property type="entry name" value="FKBP_PPIASE"/>
    <property type="match status" value="1"/>
</dbReference>
<dbReference type="EMBL" id="UOFF01000215">
    <property type="protein sequence ID" value="VAW56332.1"/>
    <property type="molecule type" value="Genomic_DNA"/>
</dbReference>
<dbReference type="Gene3D" id="3.10.50.40">
    <property type="match status" value="1"/>
</dbReference>
<name>A0A3B0WYK8_9ZZZZ</name>
<evidence type="ECO:0000256" key="5">
    <source>
        <dbReference type="ARBA" id="ARBA00022490"/>
    </source>
</evidence>
<organism evidence="10">
    <name type="scientific">hydrothermal vent metagenome</name>
    <dbReference type="NCBI Taxonomy" id="652676"/>
    <lineage>
        <taxon>unclassified sequences</taxon>
        <taxon>metagenomes</taxon>
        <taxon>ecological metagenomes</taxon>
    </lineage>
</organism>
<dbReference type="GO" id="GO:0042026">
    <property type="term" value="P:protein refolding"/>
    <property type="evidence" value="ECO:0007669"/>
    <property type="project" value="UniProtKB-ARBA"/>
</dbReference>
<proteinExistence type="inferred from homology"/>
<protein>
    <recommendedName>
        <fullName evidence="4">peptidylprolyl isomerase</fullName>
        <ecNumber evidence="4">5.2.1.8</ecNumber>
    </recommendedName>
</protein>
<evidence type="ECO:0000256" key="3">
    <source>
        <dbReference type="ARBA" id="ARBA00006577"/>
    </source>
</evidence>
<dbReference type="GO" id="GO:0005737">
    <property type="term" value="C:cytoplasm"/>
    <property type="evidence" value="ECO:0007669"/>
    <property type="project" value="UniProtKB-SubCell"/>
</dbReference>
<sequence length="177" mass="19483">MYNKRISLTVARIMSSQKVCRNKAVQFTYTITDDAGNVVEQVDLPVNYVHGASQMGLIERIEHAMEGRSVGDKIEVELPPAEGFGEYDPELTFVDNISNVPPQFRTIGSQVEMANDNGETKTFVVSKIEGDELTVDGNHPLAGKTATFKVKILDIRDATQDEIMNGISNPNVNTSVH</sequence>
<keyword evidence="7" id="KW-0143">Chaperone</keyword>
<dbReference type="GO" id="GO:0003755">
    <property type="term" value="F:peptidyl-prolyl cis-trans isomerase activity"/>
    <property type="evidence" value="ECO:0007669"/>
    <property type="project" value="UniProtKB-KW"/>
</dbReference>
<dbReference type="Pfam" id="PF00254">
    <property type="entry name" value="FKBP_C"/>
    <property type="match status" value="1"/>
</dbReference>
<evidence type="ECO:0000313" key="10">
    <source>
        <dbReference type="EMBL" id="VAW56332.1"/>
    </source>
</evidence>
<evidence type="ECO:0000256" key="4">
    <source>
        <dbReference type="ARBA" id="ARBA00013194"/>
    </source>
</evidence>
<comment type="subcellular location">
    <subcellularLocation>
        <location evidence="2">Cytoplasm</location>
    </subcellularLocation>
</comment>